<dbReference type="Gene3D" id="3.30.565.10">
    <property type="entry name" value="Histidine kinase-like ATPase, C-terminal domain"/>
    <property type="match status" value="1"/>
</dbReference>
<dbReference type="InterPro" id="IPR003594">
    <property type="entry name" value="HATPase_dom"/>
</dbReference>
<evidence type="ECO:0000256" key="7">
    <source>
        <dbReference type="ARBA" id="ARBA00022840"/>
    </source>
</evidence>
<proteinExistence type="predicted"/>
<feature type="domain" description="Histidine kinase/HSP90-like ATPase" evidence="11">
    <location>
        <begin position="354"/>
        <end position="445"/>
    </location>
</feature>
<organism evidence="13 14">
    <name type="scientific">Glycomyces albidus</name>
    <dbReference type="NCBI Taxonomy" id="2656774"/>
    <lineage>
        <taxon>Bacteria</taxon>
        <taxon>Bacillati</taxon>
        <taxon>Actinomycetota</taxon>
        <taxon>Actinomycetes</taxon>
        <taxon>Glycomycetales</taxon>
        <taxon>Glycomycetaceae</taxon>
        <taxon>Glycomyces</taxon>
    </lineage>
</organism>
<feature type="transmembrane region" description="Helical" evidence="10">
    <location>
        <begin position="131"/>
        <end position="148"/>
    </location>
</feature>
<dbReference type="CDD" id="cd16917">
    <property type="entry name" value="HATPase_UhpB-NarQ-NarX-like"/>
    <property type="match status" value="1"/>
</dbReference>
<dbReference type="GO" id="GO:0046983">
    <property type="term" value="F:protein dimerization activity"/>
    <property type="evidence" value="ECO:0007669"/>
    <property type="project" value="InterPro"/>
</dbReference>
<keyword evidence="3" id="KW-0597">Phosphoprotein</keyword>
<evidence type="ECO:0000259" key="12">
    <source>
        <dbReference type="Pfam" id="PF07730"/>
    </source>
</evidence>
<accession>A0A6L5GAT8</accession>
<dbReference type="EMBL" id="WIAO01000016">
    <property type="protein sequence ID" value="MQM26673.1"/>
    <property type="molecule type" value="Genomic_DNA"/>
</dbReference>
<evidence type="ECO:0000256" key="1">
    <source>
        <dbReference type="ARBA" id="ARBA00000085"/>
    </source>
</evidence>
<feature type="transmembrane region" description="Helical" evidence="10">
    <location>
        <begin position="196"/>
        <end position="217"/>
    </location>
</feature>
<feature type="transmembrane region" description="Helical" evidence="10">
    <location>
        <begin position="106"/>
        <end position="125"/>
    </location>
</feature>
<keyword evidence="9" id="KW-0175">Coiled coil</keyword>
<comment type="catalytic activity">
    <reaction evidence="1">
        <text>ATP + protein L-histidine = ADP + protein N-phospho-L-histidine.</text>
        <dbReference type="EC" id="2.7.13.3"/>
    </reaction>
</comment>
<dbReference type="Proteomes" id="UP000477750">
    <property type="component" value="Unassembled WGS sequence"/>
</dbReference>
<evidence type="ECO:0000256" key="6">
    <source>
        <dbReference type="ARBA" id="ARBA00022777"/>
    </source>
</evidence>
<keyword evidence="10" id="KW-1133">Transmembrane helix</keyword>
<name>A0A6L5GAT8_9ACTN</name>
<dbReference type="AlphaFoldDB" id="A0A6L5GAT8"/>
<sequence>MPYPGVRTRRSRAAYGSPVTAETAPRAPAVRRVISYLIPVGPVGSGTWRWRFRSVLALVGPGSVPFALALYGIQNQILRTNYEVGSPFLFAAATGGAVLLARFRPFAAWLVVMGVLAATVSFGDVDGWEPWPLTVPSLFALLVVFFALGRDRPIWLGALAWLGYAAIGSWVVWGVNSGRIPISYNAFANDNPGTENLLLGTLLGAFALLVGLTVRIWRQGRARVAEEERVAEDERQRRRLLEERTRIARELHDIVAHHMSVIAVQSSTAEYRLAGLGEDARAEFRSISDQARESLAEMRRLLGVLRSEDEAGAREPQPGPEALQGLAESVVRAGTPVDLVVGDLPAELPETVALTVFRVVQEALSNVVRHAPGAHVDASVAAEEGSVVVTVVNGPPPGGPAASSRDGSGLGLVGMRERVALDGGDLETGPTPEGGFRVRAVLPIRSTAEESA</sequence>
<keyword evidence="5" id="KW-0547">Nucleotide-binding</keyword>
<comment type="caution">
    <text evidence="13">The sequence shown here is derived from an EMBL/GenBank/DDBJ whole genome shotgun (WGS) entry which is preliminary data.</text>
</comment>
<feature type="coiled-coil region" evidence="9">
    <location>
        <begin position="223"/>
        <end position="250"/>
    </location>
</feature>
<feature type="domain" description="Signal transduction histidine kinase subgroup 3 dimerisation and phosphoacceptor" evidence="12">
    <location>
        <begin position="243"/>
        <end position="309"/>
    </location>
</feature>
<dbReference type="Gene3D" id="1.20.5.1930">
    <property type="match status" value="1"/>
</dbReference>
<evidence type="ECO:0000256" key="10">
    <source>
        <dbReference type="SAM" id="Phobius"/>
    </source>
</evidence>
<dbReference type="EC" id="2.7.13.3" evidence="2"/>
<evidence type="ECO:0000256" key="8">
    <source>
        <dbReference type="ARBA" id="ARBA00023012"/>
    </source>
</evidence>
<dbReference type="GO" id="GO:0005524">
    <property type="term" value="F:ATP binding"/>
    <property type="evidence" value="ECO:0007669"/>
    <property type="project" value="UniProtKB-KW"/>
</dbReference>
<protein>
    <recommendedName>
        <fullName evidence="2">histidine kinase</fullName>
        <ecNumber evidence="2">2.7.13.3</ecNumber>
    </recommendedName>
</protein>
<evidence type="ECO:0000313" key="13">
    <source>
        <dbReference type="EMBL" id="MQM26673.1"/>
    </source>
</evidence>
<dbReference type="GO" id="GO:0016020">
    <property type="term" value="C:membrane"/>
    <property type="evidence" value="ECO:0007669"/>
    <property type="project" value="InterPro"/>
</dbReference>
<dbReference type="GO" id="GO:0000155">
    <property type="term" value="F:phosphorelay sensor kinase activity"/>
    <property type="evidence" value="ECO:0007669"/>
    <property type="project" value="InterPro"/>
</dbReference>
<keyword evidence="8" id="KW-0902">Two-component regulatory system</keyword>
<keyword evidence="7" id="KW-0067">ATP-binding</keyword>
<keyword evidence="4" id="KW-0808">Transferase</keyword>
<dbReference type="Pfam" id="PF07730">
    <property type="entry name" value="HisKA_3"/>
    <property type="match status" value="1"/>
</dbReference>
<dbReference type="Pfam" id="PF02518">
    <property type="entry name" value="HATPase_c"/>
    <property type="match status" value="1"/>
</dbReference>
<dbReference type="InterPro" id="IPR036890">
    <property type="entry name" value="HATPase_C_sf"/>
</dbReference>
<evidence type="ECO:0000259" key="11">
    <source>
        <dbReference type="Pfam" id="PF02518"/>
    </source>
</evidence>
<dbReference type="PANTHER" id="PTHR24421">
    <property type="entry name" value="NITRATE/NITRITE SENSOR PROTEIN NARX-RELATED"/>
    <property type="match status" value="1"/>
</dbReference>
<keyword evidence="14" id="KW-1185">Reference proteome</keyword>
<evidence type="ECO:0000313" key="14">
    <source>
        <dbReference type="Proteomes" id="UP000477750"/>
    </source>
</evidence>
<gene>
    <name evidence="13" type="ORF">GFD30_14005</name>
</gene>
<evidence type="ECO:0000256" key="2">
    <source>
        <dbReference type="ARBA" id="ARBA00012438"/>
    </source>
</evidence>
<evidence type="ECO:0000256" key="3">
    <source>
        <dbReference type="ARBA" id="ARBA00022553"/>
    </source>
</evidence>
<reference evidence="13 14" key="1">
    <citation type="submission" date="2019-10" db="EMBL/GenBank/DDBJ databases">
        <title>Glycomyces albidus sp. nov., a novel actinomycete isolated from rhizosphere soil of wheat (Triticum aestivum L.).</title>
        <authorList>
            <person name="Qian L."/>
        </authorList>
    </citation>
    <scope>NUCLEOTIDE SEQUENCE [LARGE SCALE GENOMIC DNA]</scope>
    <source>
        <strain evidence="13 14">NEAU-7082</strain>
    </source>
</reference>
<evidence type="ECO:0000256" key="4">
    <source>
        <dbReference type="ARBA" id="ARBA00022679"/>
    </source>
</evidence>
<dbReference type="InterPro" id="IPR050482">
    <property type="entry name" value="Sensor_HK_TwoCompSys"/>
</dbReference>
<keyword evidence="10" id="KW-0812">Transmembrane</keyword>
<dbReference type="PANTHER" id="PTHR24421:SF10">
    <property type="entry name" value="NITRATE_NITRITE SENSOR PROTEIN NARQ"/>
    <property type="match status" value="1"/>
</dbReference>
<dbReference type="SUPFAM" id="SSF55874">
    <property type="entry name" value="ATPase domain of HSP90 chaperone/DNA topoisomerase II/histidine kinase"/>
    <property type="match status" value="1"/>
</dbReference>
<evidence type="ECO:0000256" key="5">
    <source>
        <dbReference type="ARBA" id="ARBA00022741"/>
    </source>
</evidence>
<keyword evidence="6 13" id="KW-0418">Kinase</keyword>
<feature type="transmembrane region" description="Helical" evidence="10">
    <location>
        <begin position="85"/>
        <end position="101"/>
    </location>
</feature>
<dbReference type="InterPro" id="IPR011712">
    <property type="entry name" value="Sig_transdc_His_kin_sub3_dim/P"/>
</dbReference>
<keyword evidence="10" id="KW-0472">Membrane</keyword>
<feature type="transmembrane region" description="Helical" evidence="10">
    <location>
        <begin position="155"/>
        <end position="176"/>
    </location>
</feature>
<feature type="transmembrane region" description="Helical" evidence="10">
    <location>
        <begin position="55"/>
        <end position="73"/>
    </location>
</feature>
<evidence type="ECO:0000256" key="9">
    <source>
        <dbReference type="SAM" id="Coils"/>
    </source>
</evidence>